<dbReference type="SUPFAM" id="SSF53720">
    <property type="entry name" value="ALDH-like"/>
    <property type="match status" value="1"/>
</dbReference>
<dbReference type="InterPro" id="IPR016162">
    <property type="entry name" value="Ald_DH_N"/>
</dbReference>
<dbReference type="InterPro" id="IPR016161">
    <property type="entry name" value="Ald_DH/histidinol_DH"/>
</dbReference>
<accession>A0ABT7AJM8</accession>
<keyword evidence="1" id="KW-0560">Oxidoreductase</keyword>
<evidence type="ECO:0000259" key="2">
    <source>
        <dbReference type="Pfam" id="PF00171"/>
    </source>
</evidence>
<evidence type="ECO:0000313" key="4">
    <source>
        <dbReference type="Proteomes" id="UP001321492"/>
    </source>
</evidence>
<dbReference type="Pfam" id="PF00171">
    <property type="entry name" value="Aldedh"/>
    <property type="match status" value="1"/>
</dbReference>
<dbReference type="InterPro" id="IPR015590">
    <property type="entry name" value="Aldehyde_DH_dom"/>
</dbReference>
<sequence length="71" mass="7566">MRTIGHFIGGREVPGSSGRYGDVFEPMTGEVAAKVALASAAEVRQAVANAREAQPAWAATNPQRRARVLMK</sequence>
<organism evidence="3 4">
    <name type="scientific">Chelatococcus albus</name>
    <dbReference type="NCBI Taxonomy" id="3047466"/>
    <lineage>
        <taxon>Bacteria</taxon>
        <taxon>Pseudomonadati</taxon>
        <taxon>Pseudomonadota</taxon>
        <taxon>Alphaproteobacteria</taxon>
        <taxon>Hyphomicrobiales</taxon>
        <taxon>Chelatococcaceae</taxon>
        <taxon>Chelatococcus</taxon>
    </lineage>
</organism>
<gene>
    <name evidence="3" type="ORF">QNA08_15280</name>
</gene>
<evidence type="ECO:0000256" key="1">
    <source>
        <dbReference type="ARBA" id="ARBA00023002"/>
    </source>
</evidence>
<feature type="non-terminal residue" evidence="3">
    <location>
        <position position="71"/>
    </location>
</feature>
<dbReference type="EMBL" id="JASJEV010000011">
    <property type="protein sequence ID" value="MDJ1159586.1"/>
    <property type="molecule type" value="Genomic_DNA"/>
</dbReference>
<evidence type="ECO:0000313" key="3">
    <source>
        <dbReference type="EMBL" id="MDJ1159586.1"/>
    </source>
</evidence>
<keyword evidence="4" id="KW-1185">Reference proteome</keyword>
<feature type="domain" description="Aldehyde dehydrogenase" evidence="2">
    <location>
        <begin position="16"/>
        <end position="71"/>
    </location>
</feature>
<dbReference type="Gene3D" id="3.40.605.10">
    <property type="entry name" value="Aldehyde Dehydrogenase, Chain A, domain 1"/>
    <property type="match status" value="1"/>
</dbReference>
<dbReference type="RefSeq" id="WP_283741588.1">
    <property type="nucleotide sequence ID" value="NZ_JASJEV010000011.1"/>
</dbReference>
<proteinExistence type="predicted"/>
<dbReference type="PANTHER" id="PTHR11699">
    <property type="entry name" value="ALDEHYDE DEHYDROGENASE-RELATED"/>
    <property type="match status" value="1"/>
</dbReference>
<name>A0ABT7AJM8_9HYPH</name>
<dbReference type="Proteomes" id="UP001321492">
    <property type="component" value="Unassembled WGS sequence"/>
</dbReference>
<reference evidence="3 4" key="1">
    <citation type="submission" date="2023-05" db="EMBL/GenBank/DDBJ databases">
        <title>Chelatococcus sp. nov., a moderately thermophilic bacterium isolated from hot spring microbial mat.</title>
        <authorList>
            <person name="Hu C.-J."/>
            <person name="Li W.-J."/>
        </authorList>
    </citation>
    <scope>NUCLEOTIDE SEQUENCE [LARGE SCALE GENOMIC DNA]</scope>
    <source>
        <strain evidence="3 4">SYSU G07232</strain>
    </source>
</reference>
<protein>
    <submittedName>
        <fullName evidence="3">Aldehyde dehydrogenase family protein</fullName>
    </submittedName>
</protein>
<comment type="caution">
    <text evidence="3">The sequence shown here is derived from an EMBL/GenBank/DDBJ whole genome shotgun (WGS) entry which is preliminary data.</text>
</comment>